<evidence type="ECO:0000313" key="4">
    <source>
        <dbReference type="EMBL" id="OHT16445.1"/>
    </source>
</evidence>
<evidence type="ECO:0000256" key="2">
    <source>
        <dbReference type="ARBA" id="ARBA00006809"/>
    </source>
</evidence>
<evidence type="ECO:0000256" key="1">
    <source>
        <dbReference type="ARBA" id="ARBA00004123"/>
    </source>
</evidence>
<proteinExistence type="inferred from homology"/>
<dbReference type="InterPro" id="IPR007015">
    <property type="entry name" value="DNA_pol_V/MYBBP1A"/>
</dbReference>
<reference evidence="4" key="1">
    <citation type="submission" date="2016-10" db="EMBL/GenBank/DDBJ databases">
        <authorList>
            <person name="Benchimol M."/>
            <person name="Almeida L.G."/>
            <person name="Vasconcelos A.T."/>
            <person name="Perreira-Neves A."/>
            <person name="Rosa I.A."/>
            <person name="Tasca T."/>
            <person name="Bogo M.R."/>
            <person name="de Souza W."/>
        </authorList>
    </citation>
    <scope>NUCLEOTIDE SEQUENCE [LARGE SCALE GENOMIC DNA]</scope>
    <source>
        <strain evidence="4">K</strain>
    </source>
</reference>
<organism evidence="4 5">
    <name type="scientific">Tritrichomonas foetus</name>
    <dbReference type="NCBI Taxonomy" id="1144522"/>
    <lineage>
        <taxon>Eukaryota</taxon>
        <taxon>Metamonada</taxon>
        <taxon>Parabasalia</taxon>
        <taxon>Tritrichomonadida</taxon>
        <taxon>Tritrichomonadidae</taxon>
        <taxon>Tritrichomonas</taxon>
    </lineage>
</organism>
<dbReference type="GO" id="GO:0005730">
    <property type="term" value="C:nucleolus"/>
    <property type="evidence" value="ECO:0007669"/>
    <property type="project" value="InterPro"/>
</dbReference>
<protein>
    <submittedName>
        <fullName evidence="4">Uncharacterized protein</fullName>
    </submittedName>
</protein>
<dbReference type="GO" id="GO:0003677">
    <property type="term" value="F:DNA binding"/>
    <property type="evidence" value="ECO:0007669"/>
    <property type="project" value="InterPro"/>
</dbReference>
<gene>
    <name evidence="4" type="ORF">TRFO_02707</name>
</gene>
<dbReference type="VEuPathDB" id="TrichDB:TRFO_02707"/>
<dbReference type="PANTHER" id="PTHR13213:SF2">
    <property type="entry name" value="MYB-BINDING PROTEIN 1A"/>
    <property type="match status" value="1"/>
</dbReference>
<sequence length="747" mass="84322">MASVEVIQKLCTEDLQKACTQFSTMFKDRPEALKQTIQTIAQQISEADHPENRPRYLVVLTDMLTKSSNKIPASEIIDLFKNALPQTGHRFVKRARRMALVLCYSAIVKAGYCKKNSNLVGQILTEIFELSQENQWFQLSAYKIICDIIESEIQNEDQFLDSYVSIFNPIKEENEPSTVDNFYFWLKLSTLFPKIELSPYYKDPLTEESFNRFMPLLRKTYNTAPAVHPIWSLFAEIDAPKLLTLAQDLWLTESKSRTLITFACAASVPYLESTELIAFIENSELFESALSTKSNQSFTAALERRLKPMLEAGDDLAIRLAHALLLVPNEHSFIIGTVNKGCSTFNDAQTRKLFELMTDSEFQPILKLFWVQKHRLSINDSSIIKDLFNLAASKAAKFTEKTELCSFIAKNMQRIDSKGQSWFDIISGSEFPTSEPSTSIENLIQATNLAIEGLNSISSILNITPQFDPCDVSLDSFITFVEQLNKSKFDHWHNASRLLLGKAISLLGPEHINLLVNKPTLLAAAVKDPRLVEVALPYYVKSADQFQLDENEHLSFPISPESAEKIIPDVMYKCNGKSKNLYQEKIALWLLGMIRDEKATEIIKNHLSKILGDEKGTVGGEKLISELVKGSSTMGFEVISFIAENGNKYDKQSAIRKLQQWIDDCCGSSEIPVEDIAKAIYAVLDHEFPATSSGKKKAELTLSWAEKLIKKVQRQIPRHIFAPLCEKFINTGSRNAATMIRQISSVE</sequence>
<evidence type="ECO:0000313" key="5">
    <source>
        <dbReference type="Proteomes" id="UP000179807"/>
    </source>
</evidence>
<comment type="similarity">
    <text evidence="2">Belongs to the MYBBP1A family.</text>
</comment>
<dbReference type="SUPFAM" id="SSF48371">
    <property type="entry name" value="ARM repeat"/>
    <property type="match status" value="1"/>
</dbReference>
<dbReference type="Proteomes" id="UP000179807">
    <property type="component" value="Unassembled WGS sequence"/>
</dbReference>
<dbReference type="RefSeq" id="XP_068369581.1">
    <property type="nucleotide sequence ID" value="XM_068490855.1"/>
</dbReference>
<dbReference type="OrthoDB" id="10445062at2759"/>
<dbReference type="InterPro" id="IPR016024">
    <property type="entry name" value="ARM-type_fold"/>
</dbReference>
<dbReference type="GO" id="GO:0006355">
    <property type="term" value="P:regulation of DNA-templated transcription"/>
    <property type="evidence" value="ECO:0007669"/>
    <property type="project" value="InterPro"/>
</dbReference>
<dbReference type="EMBL" id="MLAK01000111">
    <property type="protein sequence ID" value="OHT16445.1"/>
    <property type="molecule type" value="Genomic_DNA"/>
</dbReference>
<dbReference type="PANTHER" id="PTHR13213">
    <property type="entry name" value="MYB-BINDING PROTEIN 1A FAMILY MEMBER"/>
    <property type="match status" value="1"/>
</dbReference>
<comment type="subcellular location">
    <subcellularLocation>
        <location evidence="1">Nucleus</location>
    </subcellularLocation>
</comment>
<evidence type="ECO:0000256" key="3">
    <source>
        <dbReference type="ARBA" id="ARBA00023242"/>
    </source>
</evidence>
<comment type="caution">
    <text evidence="4">The sequence shown here is derived from an EMBL/GenBank/DDBJ whole genome shotgun (WGS) entry which is preliminary data.</text>
</comment>
<name>A0A1J4L3F6_9EUKA</name>
<accession>A0A1J4L3F6</accession>
<dbReference type="GeneID" id="94825559"/>
<dbReference type="AlphaFoldDB" id="A0A1J4L3F6"/>
<dbReference type="Pfam" id="PF04931">
    <property type="entry name" value="DNA_pol_phi"/>
    <property type="match status" value="1"/>
</dbReference>
<keyword evidence="3" id="KW-0539">Nucleus</keyword>
<keyword evidence="5" id="KW-1185">Reference proteome</keyword>